<evidence type="ECO:0000313" key="2">
    <source>
        <dbReference type="EMBL" id="ACF45631.1"/>
    </source>
</evidence>
<dbReference type="RefSeq" id="WP_012505168.1">
    <property type="nucleotide sequence ID" value="NC_011059.1"/>
</dbReference>
<dbReference type="eggNOG" id="ENOG50303G8">
    <property type="taxonomic scope" value="Bacteria"/>
</dbReference>
<dbReference type="InterPro" id="IPR036388">
    <property type="entry name" value="WH-like_DNA-bd_sf"/>
</dbReference>
<dbReference type="HOGENOM" id="CLU_171661_2_0_10"/>
<evidence type="ECO:0000313" key="3">
    <source>
        <dbReference type="Proteomes" id="UP000002725"/>
    </source>
</evidence>
<gene>
    <name evidence="2" type="ordered locus">Paes_0575</name>
</gene>
<name>B4S5Y0_PROA2</name>
<accession>B4S5Y0</accession>
<dbReference type="Proteomes" id="UP000002725">
    <property type="component" value="Chromosome"/>
</dbReference>
<feature type="domain" description="Transcriptional regulator HTH-type FeoC" evidence="1">
    <location>
        <begin position="3"/>
        <end position="72"/>
    </location>
</feature>
<keyword evidence="3" id="KW-1185">Reference proteome</keyword>
<dbReference type="Gene3D" id="1.10.10.10">
    <property type="entry name" value="Winged helix-like DNA-binding domain superfamily/Winged helix DNA-binding domain"/>
    <property type="match status" value="1"/>
</dbReference>
<evidence type="ECO:0000259" key="1">
    <source>
        <dbReference type="Pfam" id="PF09012"/>
    </source>
</evidence>
<sequence length="76" mass="8561">MSLVDLKDYLQKRKRVSIGDLSIHFRTSSTALEPMLEHWVRKGSVQKVAHEGCCQGTHVGCSCGGNHQEWYEWTGG</sequence>
<dbReference type="KEGG" id="paa:Paes_0575"/>
<organism evidence="2 3">
    <name type="scientific">Prosthecochloris aestuarii (strain DSM 271 / SK 413)</name>
    <dbReference type="NCBI Taxonomy" id="290512"/>
    <lineage>
        <taxon>Bacteria</taxon>
        <taxon>Pseudomonadati</taxon>
        <taxon>Chlorobiota</taxon>
        <taxon>Chlorobiia</taxon>
        <taxon>Chlorobiales</taxon>
        <taxon>Chlorobiaceae</taxon>
        <taxon>Prosthecochloris</taxon>
    </lineage>
</organism>
<dbReference type="SUPFAM" id="SSF46785">
    <property type="entry name" value="Winged helix' DNA-binding domain"/>
    <property type="match status" value="1"/>
</dbReference>
<dbReference type="EMBL" id="CP001108">
    <property type="protein sequence ID" value="ACF45631.1"/>
    <property type="molecule type" value="Genomic_DNA"/>
</dbReference>
<dbReference type="AlphaFoldDB" id="B4S5Y0"/>
<dbReference type="STRING" id="290512.Paes_0575"/>
<dbReference type="InterPro" id="IPR036390">
    <property type="entry name" value="WH_DNA-bd_sf"/>
</dbReference>
<protein>
    <recommendedName>
        <fullName evidence="1">Transcriptional regulator HTH-type FeoC domain-containing protein</fullName>
    </recommendedName>
</protein>
<reference evidence="2" key="1">
    <citation type="submission" date="2008-06" db="EMBL/GenBank/DDBJ databases">
        <title>Complete sequence of chromosome of Prosthecochloris aestuarii DSM 271.</title>
        <authorList>
            <consortium name="US DOE Joint Genome Institute"/>
            <person name="Lucas S."/>
            <person name="Copeland A."/>
            <person name="Lapidus A."/>
            <person name="Glavina del Rio T."/>
            <person name="Dalin E."/>
            <person name="Tice H."/>
            <person name="Bruce D."/>
            <person name="Goodwin L."/>
            <person name="Pitluck S."/>
            <person name="Schmutz J."/>
            <person name="Larimer F."/>
            <person name="Land M."/>
            <person name="Hauser L."/>
            <person name="Kyrpides N."/>
            <person name="Anderson I."/>
            <person name="Liu Z."/>
            <person name="Li T."/>
            <person name="Zhao F."/>
            <person name="Overmann J."/>
            <person name="Bryant D.A."/>
            <person name="Richardson P."/>
        </authorList>
    </citation>
    <scope>NUCLEOTIDE SEQUENCE [LARGE SCALE GENOMIC DNA]</scope>
    <source>
        <strain evidence="2">DSM 271</strain>
    </source>
</reference>
<proteinExistence type="predicted"/>
<dbReference type="Pfam" id="PF09012">
    <property type="entry name" value="FeoC"/>
    <property type="match status" value="1"/>
</dbReference>
<dbReference type="InterPro" id="IPR015102">
    <property type="entry name" value="Tscrpt_reg_HTH_FeoC"/>
</dbReference>